<dbReference type="InterPro" id="IPR036055">
    <property type="entry name" value="LDL_receptor-like_sf"/>
</dbReference>
<evidence type="ECO:0000259" key="7">
    <source>
        <dbReference type="PROSITE" id="PS50026"/>
    </source>
</evidence>
<dbReference type="InterPro" id="IPR002172">
    <property type="entry name" value="LDrepeatLR_classA_rpt"/>
</dbReference>
<feature type="disulfide bond" evidence="4">
    <location>
        <begin position="1419"/>
        <end position="1434"/>
    </location>
</feature>
<feature type="domain" description="VWFD" evidence="8">
    <location>
        <begin position="214"/>
        <end position="406"/>
    </location>
</feature>
<dbReference type="SUPFAM" id="SSF57567">
    <property type="entry name" value="Serine protease inhibitors"/>
    <property type="match status" value="2"/>
</dbReference>
<dbReference type="InterPro" id="IPR023415">
    <property type="entry name" value="LDLR_class-A_CS"/>
</dbReference>
<reference evidence="9" key="1">
    <citation type="submission" date="2020-05" db="UniProtKB">
        <authorList>
            <consortium name="EnsemblMetazoa"/>
        </authorList>
    </citation>
    <scope>IDENTIFICATION</scope>
    <source>
        <strain evidence="9">BB02</strain>
    </source>
</reference>
<dbReference type="STRING" id="6526.A0A2C9JWJ1"/>
<dbReference type="PROSITE" id="PS50068">
    <property type="entry name" value="LDLRA_2"/>
    <property type="match status" value="4"/>
</dbReference>
<dbReference type="Pfam" id="PF00057">
    <property type="entry name" value="Ldl_recept_a"/>
    <property type="match status" value="4"/>
</dbReference>
<name>A0A2C9JWJ1_BIOGL</name>
<evidence type="ECO:0000256" key="2">
    <source>
        <dbReference type="ARBA" id="ARBA00023180"/>
    </source>
</evidence>
<feature type="compositionally biased region" description="Polar residues" evidence="5">
    <location>
        <begin position="2111"/>
        <end position="2120"/>
    </location>
</feature>
<dbReference type="SMART" id="SM00181">
    <property type="entry name" value="EGF"/>
    <property type="match status" value="2"/>
</dbReference>
<proteinExistence type="predicted"/>
<evidence type="ECO:0000256" key="4">
    <source>
        <dbReference type="PROSITE-ProRule" id="PRU00124"/>
    </source>
</evidence>
<feature type="disulfide bond" evidence="4">
    <location>
        <begin position="1456"/>
        <end position="1471"/>
    </location>
</feature>
<feature type="disulfide bond" evidence="4">
    <location>
        <begin position="1532"/>
        <end position="1547"/>
    </location>
</feature>
<feature type="chain" id="PRO_5012316178" description="VWFD domain-containing protein" evidence="6">
    <location>
        <begin position="28"/>
        <end position="2177"/>
    </location>
</feature>
<evidence type="ECO:0000313" key="10">
    <source>
        <dbReference type="Proteomes" id="UP000076420"/>
    </source>
</evidence>
<feature type="disulfide bond" evidence="3">
    <location>
        <begin position="109"/>
        <end position="119"/>
    </location>
</feature>
<feature type="compositionally biased region" description="Low complexity" evidence="5">
    <location>
        <begin position="2090"/>
        <end position="2104"/>
    </location>
</feature>
<dbReference type="SUPFAM" id="SSF57196">
    <property type="entry name" value="EGF/Laminin"/>
    <property type="match status" value="1"/>
</dbReference>
<accession>A0A2C9JWJ1</accession>
<feature type="disulfide bond" evidence="3">
    <location>
        <begin position="134"/>
        <end position="143"/>
    </location>
</feature>
<evidence type="ECO:0008006" key="11">
    <source>
        <dbReference type="Google" id="ProtNLM"/>
    </source>
</evidence>
<evidence type="ECO:0000256" key="6">
    <source>
        <dbReference type="SAM" id="SignalP"/>
    </source>
</evidence>
<dbReference type="PANTHER" id="PTHR11339">
    <property type="entry name" value="EXTRACELLULAR MATRIX GLYCOPROTEIN RELATED"/>
    <property type="match status" value="1"/>
</dbReference>
<dbReference type="PROSITE" id="PS01186">
    <property type="entry name" value="EGF_2"/>
    <property type="match status" value="1"/>
</dbReference>
<feature type="disulfide bond" evidence="4">
    <location>
        <begin position="1407"/>
        <end position="1425"/>
    </location>
</feature>
<dbReference type="PROSITE" id="PS00022">
    <property type="entry name" value="EGF_1"/>
    <property type="match status" value="1"/>
</dbReference>
<feature type="region of interest" description="Disordered" evidence="5">
    <location>
        <begin position="1884"/>
        <end position="1906"/>
    </location>
</feature>
<feature type="disulfide bond" evidence="4">
    <location>
        <begin position="1400"/>
        <end position="1412"/>
    </location>
</feature>
<dbReference type="SMART" id="SM00216">
    <property type="entry name" value="VWD"/>
    <property type="match status" value="3"/>
</dbReference>
<dbReference type="Gene3D" id="4.10.400.10">
    <property type="entry name" value="Low-density Lipoprotein Receptor"/>
    <property type="match status" value="4"/>
</dbReference>
<keyword evidence="2" id="KW-0325">Glycoprotein</keyword>
<dbReference type="CDD" id="cd00112">
    <property type="entry name" value="LDLa"/>
    <property type="match status" value="4"/>
</dbReference>
<keyword evidence="1 3" id="KW-1015">Disulfide bond</keyword>
<evidence type="ECO:0000256" key="3">
    <source>
        <dbReference type="PROSITE-ProRule" id="PRU00076"/>
    </source>
</evidence>
<dbReference type="InterPro" id="IPR050780">
    <property type="entry name" value="Mucin_vWF_Thrombospondin_sf"/>
</dbReference>
<gene>
    <name evidence="9" type="primary">106070820</name>
</gene>
<feature type="region of interest" description="Disordered" evidence="5">
    <location>
        <begin position="2076"/>
        <end position="2120"/>
    </location>
</feature>
<dbReference type="Pfam" id="PF01826">
    <property type="entry name" value="TIL"/>
    <property type="match status" value="1"/>
</dbReference>
<dbReference type="PROSITE" id="PS51233">
    <property type="entry name" value="VWFD"/>
    <property type="match status" value="3"/>
</dbReference>
<dbReference type="OrthoDB" id="160294at2759"/>
<feature type="disulfide bond" evidence="4">
    <location>
        <begin position="1513"/>
        <end position="1525"/>
    </location>
</feature>
<organism evidence="9 10">
    <name type="scientific">Biomphalaria glabrata</name>
    <name type="common">Bloodfluke planorb</name>
    <name type="synonym">Freshwater snail</name>
    <dbReference type="NCBI Taxonomy" id="6526"/>
    <lineage>
        <taxon>Eukaryota</taxon>
        <taxon>Metazoa</taxon>
        <taxon>Spiralia</taxon>
        <taxon>Lophotrochozoa</taxon>
        <taxon>Mollusca</taxon>
        <taxon>Gastropoda</taxon>
        <taxon>Heterobranchia</taxon>
        <taxon>Euthyneura</taxon>
        <taxon>Panpulmonata</taxon>
        <taxon>Hygrophila</taxon>
        <taxon>Lymnaeoidea</taxon>
        <taxon>Planorbidae</taxon>
        <taxon>Biomphalaria</taxon>
    </lineage>
</organism>
<dbReference type="Pfam" id="PF08742">
    <property type="entry name" value="C8"/>
    <property type="match status" value="2"/>
</dbReference>
<dbReference type="Pfam" id="PF00094">
    <property type="entry name" value="VWD"/>
    <property type="match status" value="3"/>
</dbReference>
<dbReference type="SMART" id="SM00832">
    <property type="entry name" value="C8"/>
    <property type="match status" value="2"/>
</dbReference>
<dbReference type="CDD" id="cd19941">
    <property type="entry name" value="TIL"/>
    <property type="match status" value="2"/>
</dbReference>
<evidence type="ECO:0000313" key="9">
    <source>
        <dbReference type="EnsemblMetazoa" id="BGLB009133-PB"/>
    </source>
</evidence>
<keyword evidence="6" id="KW-0732">Signal</keyword>
<feature type="domain" description="VWFD" evidence="8">
    <location>
        <begin position="593"/>
        <end position="764"/>
    </location>
</feature>
<protein>
    <recommendedName>
        <fullName evidence="11">VWFD domain-containing protein</fullName>
    </recommendedName>
</protein>
<dbReference type="PROSITE" id="PS50026">
    <property type="entry name" value="EGF_3"/>
    <property type="match status" value="1"/>
</dbReference>
<feature type="signal peptide" evidence="6">
    <location>
        <begin position="1"/>
        <end position="27"/>
    </location>
</feature>
<feature type="disulfide bond" evidence="4">
    <location>
        <begin position="1520"/>
        <end position="1538"/>
    </location>
</feature>
<dbReference type="SUPFAM" id="SSF57424">
    <property type="entry name" value="LDL receptor-like module"/>
    <property type="match status" value="4"/>
</dbReference>
<sequence length="2177" mass="236733">MATTRTSALPLLGLTIWLLTLTPSVYTASHFCERQWENTIREQHPCCEFFDYVLGKEGQPAMNLEWSKPADQFNPNNCTEPCTFSRVEHATNISCCDGWKGTECDEPVCNPPCANGGSCVETETWASALPKCNCPDPYIGRACEENLNSIKSGLKYCYSGSNCQGKLVSAEAQNITSCCKVGFTGSWGSQIPSYGCASCNPNATVVVNNTLDINTCMTSGDDEYRTFDGIYYRYASQCAVGLVVSPQIQIYAVTECDPMDKCTCQKILTVILNLDVQRTYTLEGSILTFSDGATTDTVDISKRPDNVPFVVDKPGFLNVIYNNDQKTVYTMVPALGLSMRTEPDGTCMVTVKKNSVLKGSLAGACGDMDGSADDEIGLQTQNGAERVFEKYKNTNLACGKGVQKCATPEDDAKATKACQPITTVLYRCNEKLEPSSFTEKCKAYYCTSLNAAGVEAAQKAACNVLSKYQKMCTLQTGEAINWRSKTLCPKTCNQPLQYNGLITNKCPLTCGAAMQSYARSSCITQPYGGCECPSGLARINNTCVAPSACQCQGDDGRFYNNGEKVVSGDKCRECTCGKYGLWSCVESSEKCMATCDVPGGESVKTFDGKLFGIKSGCQELTLVESSDTKYNVQIKYQPAATNIDDSGDLINPSALTFNYQGQSSTIHIQKTGAIIENGFTANIYIRQIAKNVFVFDFKGLIRVIMSRDGALQLRMKTSVFAGKLRGVCGNMDRNKDNDFMSPSNSQMDGEQFLQMYSKCSEGSFKDISPVASDKVCSQMNDVALPPNSRVDVDKYVLLCNNAENVAGRCTVLKNFAMSARINFATSFSNITECTGSACASKEIDVCDSNCRDNMYPNCESEKIYSCGCQEGEYVNKDGVCVPEDQCGCSDFTRPNEVIEPDAEIVQGCNECVCKGRDLQCTESCDEVICANTQVSRSDLLENATDTSCLRQMCPNKYLVEKQCINVPASPQLCFCREGYKQTQTGSCVAKCPCYEGGRWYDDNEVLEQNCQRKICRDGVFEFESSRPEDCKGVCFVTGASMKIKQFDSTTPSDFSITGQCSYYVFKSGNDLEVIVTPLLCGSAEKNCMNMVSVKDSSLSDTITMTSSRPGTVLVGSKEYSNNVGPNIKIVNSKTYVSLFIGKYVEIHWTGALSMWIVVHKEMFNKTSGICGNFNMDASDDKMGSDNLPKETMSKLAKSWIVNQDECTSSEEQTIGDTCEHTSRQTWAEKSCSVILEGEAFSQCRKQNAEAKSYYDNCVKQACACDTGGDCECLCDAIALFAARCNELGAYSKWRHQRLCPIQCEYGSEYQACGNVCPEACGVPANNNCSCAEGCFCPPGYVRTDLDSMKEIVCIPKSECPCITENGREVLQGQATTINCQECECKDGDLVCTGDVCSNTCNDDEFRCNDGHCINEKLKCNGVADCRDGLDEFDCIGEICTGYLCRNGQCVSNTSVCDKKMDCMDNSDEALCDKECDVGEFKCSHSTFCIPQDYVCDGNMDCWYGEEEFNCTACPHNETHCNQTYCIPKNYHCDGHDDCGDGSDEIGCTYPLTTTPKKCLYKSEEINKPGNGISIESTTGFGENAFTKEGVSPAKGEQITITIYADKDTHAALNRMVFRVLNANGTIYRVIITTPEGTLLIQESPVIGDNVTIIPEIEGNKGLFEKIAITASGTIAGLSLDICYEPLVTPSETTPETTTTPALECDEGSQPLTDEYFGPSSIPTDGVFRTDENGNIRLLLNPSSNVELDVLFGITLDISRTNFAEIAIYKRDGTKFLETINTAGKSYLYYPIENGINIKSVEIKLDVDRSNPDAASAKYVGAEGCARPKNCTSGYCKGECLDQYDNLCSSPCPPLACATTPSTTISTIKTTPVTETTVTEITETTATGSTSMPTVSTSTGTATTSGTAPTTVTLCSSSMTSEEANSISSPFLGSNSANDNLHIAYIDNSDKKLQTISASPDSTLLIPSNKLTFDSKDNSLVYVIYIVPINNSFPKFGYDIKDTYDAKVDVLYLSKSQKAYIVYVHASGTLKFDAAAFGPSDFVYIPKQLNSVTVDDLQSQSIIFIGTDKPNDLKFESCREQPQGSEPTGVSESTPSPPAEETTTAGPCGVSMTPQPVDSKFNPVTTNLPSSEDIPQIGVIDNSLGKLQNIDLPNGGQVLVPVDEVSLAFNIYVHNSDT</sequence>
<comment type="caution">
    <text evidence="3">Lacks conserved residue(s) required for the propagation of feature annotation.</text>
</comment>
<feature type="disulfide bond" evidence="4">
    <location>
        <begin position="1495"/>
        <end position="1510"/>
    </location>
</feature>
<dbReference type="InterPro" id="IPR001846">
    <property type="entry name" value="VWF_type-D"/>
</dbReference>
<feature type="domain" description="EGF-like" evidence="7">
    <location>
        <begin position="105"/>
        <end position="144"/>
    </location>
</feature>
<dbReference type="InterPro" id="IPR002919">
    <property type="entry name" value="TIL_dom"/>
</dbReference>
<dbReference type="InterPro" id="IPR014853">
    <property type="entry name" value="VWF/SSPO/ZAN-like_Cys-rich_dom"/>
</dbReference>
<dbReference type="PRINTS" id="PR00261">
    <property type="entry name" value="LDLRECEPTOR"/>
</dbReference>
<keyword evidence="3" id="KW-0245">EGF-like domain</keyword>
<dbReference type="Gene3D" id="2.10.25.10">
    <property type="entry name" value="Laminin"/>
    <property type="match status" value="2"/>
</dbReference>
<evidence type="ECO:0000256" key="5">
    <source>
        <dbReference type="SAM" id="MobiDB-lite"/>
    </source>
</evidence>
<dbReference type="InterPro" id="IPR036084">
    <property type="entry name" value="Ser_inhib-like_sf"/>
</dbReference>
<dbReference type="KEGG" id="bgt:106070820"/>
<dbReference type="EnsemblMetazoa" id="BGLB009133-RB">
    <property type="protein sequence ID" value="BGLB009133-PB"/>
    <property type="gene ID" value="BGLB009133"/>
</dbReference>
<dbReference type="VEuPathDB" id="VectorBase:BGLB009133"/>
<feature type="compositionally biased region" description="Polar residues" evidence="5">
    <location>
        <begin position="2079"/>
        <end position="2089"/>
    </location>
</feature>
<feature type="domain" description="VWFD" evidence="8">
    <location>
        <begin position="1032"/>
        <end position="1207"/>
    </location>
</feature>
<dbReference type="Proteomes" id="UP000076420">
    <property type="component" value="Unassembled WGS sequence"/>
</dbReference>
<dbReference type="VEuPathDB" id="VectorBase:BGLAX_044390"/>
<dbReference type="InterPro" id="IPR000742">
    <property type="entry name" value="EGF"/>
</dbReference>
<evidence type="ECO:0000259" key="8">
    <source>
        <dbReference type="PROSITE" id="PS51233"/>
    </source>
</evidence>
<evidence type="ECO:0000256" key="1">
    <source>
        <dbReference type="ARBA" id="ARBA00023157"/>
    </source>
</evidence>
<dbReference type="PROSITE" id="PS01209">
    <property type="entry name" value="LDLRA_1"/>
    <property type="match status" value="1"/>
</dbReference>
<dbReference type="SMART" id="SM00192">
    <property type="entry name" value="LDLa"/>
    <property type="match status" value="4"/>
</dbReference>
<feature type="disulfide bond" evidence="4">
    <location>
        <begin position="1444"/>
        <end position="1462"/>
    </location>
</feature>